<protein>
    <recommendedName>
        <fullName evidence="4">Ubiquitin-like protease family profile domain-containing protein</fullName>
    </recommendedName>
</protein>
<dbReference type="OrthoDB" id="1939479at2759"/>
<reference evidence="2 3" key="1">
    <citation type="journal article" date="2017" name="Genome Biol.">
        <title>New reference genome sequences of hot pepper reveal the massive evolution of plant disease-resistance genes by retroduplication.</title>
        <authorList>
            <person name="Kim S."/>
            <person name="Park J."/>
            <person name="Yeom S.I."/>
            <person name="Kim Y.M."/>
            <person name="Seo E."/>
            <person name="Kim K.T."/>
            <person name="Kim M.S."/>
            <person name="Lee J.M."/>
            <person name="Cheong K."/>
            <person name="Shin H.S."/>
            <person name="Kim S.B."/>
            <person name="Han K."/>
            <person name="Lee J."/>
            <person name="Park M."/>
            <person name="Lee H.A."/>
            <person name="Lee H.Y."/>
            <person name="Lee Y."/>
            <person name="Oh S."/>
            <person name="Lee J.H."/>
            <person name="Choi E."/>
            <person name="Choi E."/>
            <person name="Lee S.E."/>
            <person name="Jeon J."/>
            <person name="Kim H."/>
            <person name="Choi G."/>
            <person name="Song H."/>
            <person name="Lee J."/>
            <person name="Lee S.C."/>
            <person name="Kwon J.K."/>
            <person name="Lee H.Y."/>
            <person name="Koo N."/>
            <person name="Hong Y."/>
            <person name="Kim R.W."/>
            <person name="Kang W.H."/>
            <person name="Huh J.H."/>
            <person name="Kang B.C."/>
            <person name="Yang T.J."/>
            <person name="Lee Y.H."/>
            <person name="Bennetzen J.L."/>
            <person name="Choi D."/>
        </authorList>
    </citation>
    <scope>NUCLEOTIDE SEQUENCE [LARGE SCALE GENOMIC DNA]</scope>
    <source>
        <strain evidence="3">cv. PBC81</strain>
    </source>
</reference>
<reference evidence="3" key="2">
    <citation type="journal article" date="2017" name="J. Anim. Genet.">
        <title>Multiple reference genome sequences of hot pepper reveal the massive evolution of plant disease resistance genes by retroduplication.</title>
        <authorList>
            <person name="Kim S."/>
            <person name="Park J."/>
            <person name="Yeom S.-I."/>
            <person name="Kim Y.-M."/>
            <person name="Seo E."/>
            <person name="Kim K.-T."/>
            <person name="Kim M.-S."/>
            <person name="Lee J.M."/>
            <person name="Cheong K."/>
            <person name="Shin H.-S."/>
            <person name="Kim S.-B."/>
            <person name="Han K."/>
            <person name="Lee J."/>
            <person name="Park M."/>
            <person name="Lee H.-A."/>
            <person name="Lee H.-Y."/>
            <person name="Lee Y."/>
            <person name="Oh S."/>
            <person name="Lee J.H."/>
            <person name="Choi E."/>
            <person name="Choi E."/>
            <person name="Lee S.E."/>
            <person name="Jeon J."/>
            <person name="Kim H."/>
            <person name="Choi G."/>
            <person name="Song H."/>
            <person name="Lee J."/>
            <person name="Lee S.-C."/>
            <person name="Kwon J.-K."/>
            <person name="Lee H.-Y."/>
            <person name="Koo N."/>
            <person name="Hong Y."/>
            <person name="Kim R.W."/>
            <person name="Kang W.-H."/>
            <person name="Huh J.H."/>
            <person name="Kang B.-C."/>
            <person name="Yang T.-J."/>
            <person name="Lee Y.-H."/>
            <person name="Bennetzen J.L."/>
            <person name="Choi D."/>
        </authorList>
    </citation>
    <scope>NUCLEOTIDE SEQUENCE [LARGE SCALE GENOMIC DNA]</scope>
    <source>
        <strain evidence="3">cv. PBC81</strain>
    </source>
</reference>
<feature type="region of interest" description="Disordered" evidence="1">
    <location>
        <begin position="247"/>
        <end position="271"/>
    </location>
</feature>
<keyword evidence="3" id="KW-1185">Reference proteome</keyword>
<evidence type="ECO:0000313" key="3">
    <source>
        <dbReference type="Proteomes" id="UP000224567"/>
    </source>
</evidence>
<proteinExistence type="predicted"/>
<dbReference type="InterPro" id="IPR038765">
    <property type="entry name" value="Papain-like_cys_pep_sf"/>
</dbReference>
<organism evidence="2 3">
    <name type="scientific">Capsicum baccatum</name>
    <name type="common">Peruvian pepper</name>
    <dbReference type="NCBI Taxonomy" id="33114"/>
    <lineage>
        <taxon>Eukaryota</taxon>
        <taxon>Viridiplantae</taxon>
        <taxon>Streptophyta</taxon>
        <taxon>Embryophyta</taxon>
        <taxon>Tracheophyta</taxon>
        <taxon>Spermatophyta</taxon>
        <taxon>Magnoliopsida</taxon>
        <taxon>eudicotyledons</taxon>
        <taxon>Gunneridae</taxon>
        <taxon>Pentapetalae</taxon>
        <taxon>asterids</taxon>
        <taxon>lamiids</taxon>
        <taxon>Solanales</taxon>
        <taxon>Solanaceae</taxon>
        <taxon>Solanoideae</taxon>
        <taxon>Capsiceae</taxon>
        <taxon>Capsicum</taxon>
    </lineage>
</organism>
<gene>
    <name evidence="2" type="ORF">CQW23_21480</name>
</gene>
<evidence type="ECO:0000313" key="2">
    <source>
        <dbReference type="EMBL" id="PHT37907.1"/>
    </source>
</evidence>
<evidence type="ECO:0000256" key="1">
    <source>
        <dbReference type="SAM" id="MobiDB-lite"/>
    </source>
</evidence>
<dbReference type="SUPFAM" id="SSF54001">
    <property type="entry name" value="Cysteine proteinases"/>
    <property type="match status" value="1"/>
</dbReference>
<sequence>MPLTLSCTIVHCARDKRENHEPKKVDVTVEATAKEHNITVDNPSTVSKEEEKVEPVSSGEWKNYPFEGFNISDKALNNLTQLINDYSKWITDGLLKHYTSSIPTGLPWHLVDEVSIPINCGYEFHWVLAVAVLKERRIRVYESISRRIRFGPSSEIQKLAKIFPTYLDMIGFLDENVHSDWSTIEAYRDKMDNPFDRLRSFDAVYAEYLSDGLQVPNDGLDTGLLQKRYAALLWKYGEVKAYKKYASDIKDPRQPKPNSTASDEEQLVHIE</sequence>
<dbReference type="PANTHER" id="PTHR31470">
    <property type="entry name" value="CYSTEINE PROTEINASES SUPERFAMILY PROTEIN-RELATED-RELATED"/>
    <property type="match status" value="1"/>
</dbReference>
<dbReference type="Gene3D" id="3.40.395.10">
    <property type="entry name" value="Adenoviral Proteinase, Chain A"/>
    <property type="match status" value="1"/>
</dbReference>
<accession>A0A2G2VY44</accession>
<dbReference type="PANTHER" id="PTHR31470:SF46">
    <property type="entry name" value="ULP1 PROTEASE FAMILY, C-TERMINAL CATALYTIC DOMAIN CONTAINING PROTEIN"/>
    <property type="match status" value="1"/>
</dbReference>
<name>A0A2G2VY44_CAPBA</name>
<dbReference type="Proteomes" id="UP000224567">
    <property type="component" value="Unassembled WGS sequence"/>
</dbReference>
<evidence type="ECO:0008006" key="4">
    <source>
        <dbReference type="Google" id="ProtNLM"/>
    </source>
</evidence>
<dbReference type="EMBL" id="MLFT02000009">
    <property type="protein sequence ID" value="PHT37907.1"/>
    <property type="molecule type" value="Genomic_DNA"/>
</dbReference>
<comment type="caution">
    <text evidence="2">The sequence shown here is derived from an EMBL/GenBank/DDBJ whole genome shotgun (WGS) entry which is preliminary data.</text>
</comment>
<dbReference type="AlphaFoldDB" id="A0A2G2VY44"/>